<organism evidence="2">
    <name type="scientific">Kribbella sp. HUAS MG21</name>
    <dbReference type="NCBI Taxonomy" id="3160966"/>
    <lineage>
        <taxon>Bacteria</taxon>
        <taxon>Bacillati</taxon>
        <taxon>Actinomycetota</taxon>
        <taxon>Actinomycetes</taxon>
        <taxon>Propionibacteriales</taxon>
        <taxon>Kribbellaceae</taxon>
        <taxon>Kribbella</taxon>
    </lineage>
</organism>
<feature type="transmembrane region" description="Helical" evidence="1">
    <location>
        <begin position="95"/>
        <end position="117"/>
    </location>
</feature>
<sequence>MRRNLGGRDFVSVAGMLLVVATGLGLIMMPGVVGADWPGWSSLMFLVAVLVIPVSWVLIGLSAGTATVARWIAVLAVGAVLARLVWSTYDAGPAVLIAVLPLLAILVVVSAALAYLWPRATTREIKEVAQRNGWSLVDPAAVRLPALPLPVGRSWTVRNAVQTPDGIAFEVRWLQWRGPVCRPRRMSVFVATLPAGLPALEVRPGGLARSDLTLESAEFNRSFDVIGDDARYLTAVLHPRTMQALLDARPVSLVVAGTALVLYADHPLTADALTRGATTLARIDVPRHALDDWGYAAPPPGHGMRLTGSRFARSAGAALLRMTTLATGLLGLTLFTCLAAAATEPGFDPPHSVGRLLTGGAVLLAIAAGCALARRTYLRSA</sequence>
<feature type="transmembrane region" description="Helical" evidence="1">
    <location>
        <begin position="39"/>
        <end position="59"/>
    </location>
</feature>
<feature type="transmembrane region" description="Helical" evidence="1">
    <location>
        <begin position="319"/>
        <end position="341"/>
    </location>
</feature>
<dbReference type="EMBL" id="CP158165">
    <property type="protein sequence ID" value="XBV21594.1"/>
    <property type="molecule type" value="Genomic_DNA"/>
</dbReference>
<proteinExistence type="predicted"/>
<feature type="transmembrane region" description="Helical" evidence="1">
    <location>
        <begin position="353"/>
        <end position="373"/>
    </location>
</feature>
<protein>
    <submittedName>
        <fullName evidence="2">Uncharacterized protein</fullName>
    </submittedName>
</protein>
<keyword evidence="1" id="KW-1133">Transmembrane helix</keyword>
<evidence type="ECO:0000256" key="1">
    <source>
        <dbReference type="SAM" id="Phobius"/>
    </source>
</evidence>
<dbReference type="AlphaFoldDB" id="A0AAU7T4N0"/>
<reference evidence="2" key="1">
    <citation type="submission" date="2024-06" db="EMBL/GenBank/DDBJ databases">
        <title>Kribbella sp. strain HUAS MG21 genome sequences.</title>
        <authorList>
            <person name="Mo P."/>
        </authorList>
    </citation>
    <scope>NUCLEOTIDE SEQUENCE</scope>
    <source>
        <strain evidence="2">HUAS MG21</strain>
    </source>
</reference>
<feature type="transmembrane region" description="Helical" evidence="1">
    <location>
        <begin position="12"/>
        <end position="33"/>
    </location>
</feature>
<feature type="transmembrane region" description="Helical" evidence="1">
    <location>
        <begin position="71"/>
        <end position="89"/>
    </location>
</feature>
<name>A0AAU7T4N0_9ACTN</name>
<accession>A0AAU7T4N0</accession>
<keyword evidence="1" id="KW-0812">Transmembrane</keyword>
<keyword evidence="1" id="KW-0472">Membrane</keyword>
<gene>
    <name evidence="2" type="ORF">ABN611_23845</name>
</gene>
<dbReference type="RefSeq" id="WP_350274453.1">
    <property type="nucleotide sequence ID" value="NZ_CP158165.1"/>
</dbReference>
<evidence type="ECO:0000313" key="2">
    <source>
        <dbReference type="EMBL" id="XBV21594.1"/>
    </source>
</evidence>